<feature type="transmembrane region" description="Helical" evidence="11">
    <location>
        <begin position="28"/>
        <end position="49"/>
    </location>
</feature>
<dbReference type="AlphaFoldDB" id="A0A1S2N7Z3"/>
<evidence type="ECO:0000256" key="4">
    <source>
        <dbReference type="ARBA" id="ARBA00022989"/>
    </source>
</evidence>
<feature type="transmembrane region" description="Helical" evidence="11">
    <location>
        <begin position="61"/>
        <end position="81"/>
    </location>
</feature>
<feature type="transmembrane region" description="Helical" evidence="11">
    <location>
        <begin position="203"/>
        <end position="220"/>
    </location>
</feature>
<organism evidence="12 13">
    <name type="scientific">Massilia timonae</name>
    <dbReference type="NCBI Taxonomy" id="47229"/>
    <lineage>
        <taxon>Bacteria</taxon>
        <taxon>Pseudomonadati</taxon>
        <taxon>Pseudomonadota</taxon>
        <taxon>Betaproteobacteria</taxon>
        <taxon>Burkholderiales</taxon>
        <taxon>Oxalobacteraceae</taxon>
        <taxon>Telluria group</taxon>
        <taxon>Massilia</taxon>
    </lineage>
</organism>
<dbReference type="RefSeq" id="WP_071361643.1">
    <property type="nucleotide sequence ID" value="NZ_JRYB01000001.1"/>
</dbReference>
<keyword evidence="5" id="KW-0406">Ion transport</keyword>
<evidence type="ECO:0000256" key="2">
    <source>
        <dbReference type="ARBA" id="ARBA00022448"/>
    </source>
</evidence>
<dbReference type="GO" id="GO:0034707">
    <property type="term" value="C:chloride channel complex"/>
    <property type="evidence" value="ECO:0007669"/>
    <property type="project" value="UniProtKB-KW"/>
</dbReference>
<sequence>MAPDPSPHDVRSAFRREFVSPHLWRTRIVVVSMAAIAGLVVVAFTWLAESAFGRFQQLNDMAWWAPLLWTPLCCAAIVWVTRRYVRGAGGSGIPQVMAALDPALSGGRRPLLVSLKLSLAKIGLTSAGLLGGLSLGREGPSVQIAAGVMLSARRWLPRRSGISAHSLLVAGGAAGIAAAFNTPLAGIMFAIEELSRTPEQRNSGLIVAGIVLAGLIAVSVHGNGPHFGVIHPGPIGLALLWPGLLAAVVCGFAGGLFARLLLASLRGTSPDLPSRWRARYPVRFALGCGLVVAVIGIVSGGATYGSGNEATRGLLENEASVPVAFALFKFVATWLTAWSGVPAGIFAPSLSIGAALGHDIAVLTGYPHAPALIALGMVGFLAAATQAPLTAFIIVMEMVDGHGMVLSLMACAVVASTVSRVLGPPLYGALAAIQLPPRPQRDTHNAADASDAGRHDR</sequence>
<protein>
    <submittedName>
        <fullName evidence="12">Voltage gated chloride channel family protein</fullName>
    </submittedName>
</protein>
<dbReference type="PANTHER" id="PTHR43427:SF6">
    <property type="entry name" value="CHLORIDE CHANNEL PROTEIN CLC-E"/>
    <property type="match status" value="1"/>
</dbReference>
<evidence type="ECO:0000256" key="11">
    <source>
        <dbReference type="SAM" id="Phobius"/>
    </source>
</evidence>
<feature type="compositionally biased region" description="Basic and acidic residues" evidence="10">
    <location>
        <begin position="439"/>
        <end position="457"/>
    </location>
</feature>
<evidence type="ECO:0000313" key="13">
    <source>
        <dbReference type="Proteomes" id="UP000180246"/>
    </source>
</evidence>
<dbReference type="InterPro" id="IPR050368">
    <property type="entry name" value="ClC-type_chloride_channel"/>
</dbReference>
<keyword evidence="8" id="KW-0868">Chloride</keyword>
<proteinExistence type="predicted"/>
<accession>A0A1S2N7Z3</accession>
<dbReference type="GO" id="GO:0005254">
    <property type="term" value="F:chloride channel activity"/>
    <property type="evidence" value="ECO:0007669"/>
    <property type="project" value="UniProtKB-KW"/>
</dbReference>
<dbReference type="Gene3D" id="1.10.3080.10">
    <property type="entry name" value="Clc chloride channel"/>
    <property type="match status" value="1"/>
</dbReference>
<feature type="region of interest" description="Disordered" evidence="10">
    <location>
        <begin position="438"/>
        <end position="457"/>
    </location>
</feature>
<dbReference type="EMBL" id="JRYB01000001">
    <property type="protein sequence ID" value="OIJ40993.1"/>
    <property type="molecule type" value="Genomic_DNA"/>
</dbReference>
<dbReference type="SUPFAM" id="SSF81340">
    <property type="entry name" value="Clc chloride channel"/>
    <property type="match status" value="1"/>
</dbReference>
<feature type="transmembrane region" description="Helical" evidence="11">
    <location>
        <begin position="167"/>
        <end position="191"/>
    </location>
</feature>
<evidence type="ECO:0000256" key="7">
    <source>
        <dbReference type="ARBA" id="ARBA00023173"/>
    </source>
</evidence>
<dbReference type="InterPro" id="IPR001807">
    <property type="entry name" value="ClC"/>
</dbReference>
<dbReference type="Proteomes" id="UP000180246">
    <property type="component" value="Unassembled WGS sequence"/>
</dbReference>
<comment type="caution">
    <text evidence="12">The sequence shown here is derived from an EMBL/GenBank/DDBJ whole genome shotgun (WGS) entry which is preliminary data.</text>
</comment>
<evidence type="ECO:0000313" key="12">
    <source>
        <dbReference type="EMBL" id="OIJ40993.1"/>
    </source>
</evidence>
<evidence type="ECO:0000256" key="3">
    <source>
        <dbReference type="ARBA" id="ARBA00022692"/>
    </source>
</evidence>
<dbReference type="PRINTS" id="PR00762">
    <property type="entry name" value="CLCHANNEL"/>
</dbReference>
<evidence type="ECO:0000256" key="6">
    <source>
        <dbReference type="ARBA" id="ARBA00023136"/>
    </source>
</evidence>
<evidence type="ECO:0000256" key="8">
    <source>
        <dbReference type="ARBA" id="ARBA00023214"/>
    </source>
</evidence>
<keyword evidence="2" id="KW-0813">Transport</keyword>
<dbReference type="PANTHER" id="PTHR43427">
    <property type="entry name" value="CHLORIDE CHANNEL PROTEIN CLC-E"/>
    <property type="match status" value="1"/>
</dbReference>
<evidence type="ECO:0000256" key="10">
    <source>
        <dbReference type="SAM" id="MobiDB-lite"/>
    </source>
</evidence>
<feature type="transmembrane region" description="Helical" evidence="11">
    <location>
        <begin position="240"/>
        <end position="263"/>
    </location>
</feature>
<gene>
    <name evidence="12" type="ORF">LO55_2466</name>
</gene>
<evidence type="ECO:0000256" key="1">
    <source>
        <dbReference type="ARBA" id="ARBA00004141"/>
    </source>
</evidence>
<feature type="transmembrane region" description="Helical" evidence="11">
    <location>
        <begin position="372"/>
        <end position="396"/>
    </location>
</feature>
<name>A0A1S2N7Z3_9BURK</name>
<reference evidence="12 13" key="1">
    <citation type="submission" date="2014-10" db="EMBL/GenBank/DDBJ databases">
        <authorList>
            <person name="Seo M.-J."/>
            <person name="Seok Y.J."/>
            <person name="Cha I.-T."/>
        </authorList>
    </citation>
    <scope>NUCLEOTIDE SEQUENCE [LARGE SCALE GENOMIC DNA]</scope>
    <source>
        <strain evidence="12 13">NEU</strain>
    </source>
</reference>
<keyword evidence="6 11" id="KW-0472">Membrane</keyword>
<feature type="transmembrane region" description="Helical" evidence="11">
    <location>
        <begin position="284"/>
        <end position="307"/>
    </location>
</feature>
<keyword evidence="9" id="KW-0407">Ion channel</keyword>
<evidence type="ECO:0000256" key="5">
    <source>
        <dbReference type="ARBA" id="ARBA00023065"/>
    </source>
</evidence>
<keyword evidence="4 11" id="KW-1133">Transmembrane helix</keyword>
<keyword evidence="3 11" id="KW-0812">Transmembrane</keyword>
<evidence type="ECO:0000256" key="9">
    <source>
        <dbReference type="ARBA" id="ARBA00023303"/>
    </source>
</evidence>
<dbReference type="CDD" id="cd01034">
    <property type="entry name" value="EriC_like"/>
    <property type="match status" value="1"/>
</dbReference>
<keyword evidence="7" id="KW-0869">Chloride channel</keyword>
<comment type="subcellular location">
    <subcellularLocation>
        <location evidence="1">Membrane</location>
        <topology evidence="1">Multi-pass membrane protein</topology>
    </subcellularLocation>
</comment>
<feature type="transmembrane region" description="Helical" evidence="11">
    <location>
        <begin position="403"/>
        <end position="422"/>
    </location>
</feature>
<dbReference type="InterPro" id="IPR014743">
    <property type="entry name" value="Cl-channel_core"/>
</dbReference>
<dbReference type="Pfam" id="PF00654">
    <property type="entry name" value="Voltage_CLC"/>
    <property type="match status" value="1"/>
</dbReference>